<organism evidence="2 3">
    <name type="scientific">Fluviicola taffensis (strain DSM 16823 / NCIMB 13979 / RW262)</name>
    <dbReference type="NCBI Taxonomy" id="755732"/>
    <lineage>
        <taxon>Bacteria</taxon>
        <taxon>Pseudomonadati</taxon>
        <taxon>Bacteroidota</taxon>
        <taxon>Flavobacteriia</taxon>
        <taxon>Flavobacteriales</taxon>
        <taxon>Crocinitomicaceae</taxon>
        <taxon>Fluviicola</taxon>
    </lineage>
</organism>
<proteinExistence type="predicted"/>
<protein>
    <recommendedName>
        <fullName evidence="1">Helix-turn-helix domain-containing protein</fullName>
    </recommendedName>
</protein>
<evidence type="ECO:0000259" key="1">
    <source>
        <dbReference type="Pfam" id="PF12728"/>
    </source>
</evidence>
<feature type="domain" description="Helix-turn-helix" evidence="1">
    <location>
        <begin position="41"/>
        <end position="85"/>
    </location>
</feature>
<dbReference type="eggNOG" id="ENOG5032YCE">
    <property type="taxonomic scope" value="Bacteria"/>
</dbReference>
<dbReference type="Pfam" id="PF12728">
    <property type="entry name" value="HTH_17"/>
    <property type="match status" value="1"/>
</dbReference>
<gene>
    <name evidence="2" type="ordered locus">Fluta_1690</name>
</gene>
<name>F2IGR5_FLUTR</name>
<reference evidence="2 3" key="1">
    <citation type="journal article" date="2011" name="Stand. Genomic Sci.">
        <title>Complete genome sequence of the gliding freshwater bacterium Fluviicola taffensis type strain (RW262).</title>
        <authorList>
            <person name="Woyke T."/>
            <person name="Chertkov O."/>
            <person name="Lapidus A."/>
            <person name="Nolan M."/>
            <person name="Lucas S."/>
            <person name="Del Rio T.G."/>
            <person name="Tice H."/>
            <person name="Cheng J.F."/>
            <person name="Tapia R."/>
            <person name="Han C."/>
            <person name="Goodwin L."/>
            <person name="Pitluck S."/>
            <person name="Liolios K."/>
            <person name="Pagani I."/>
            <person name="Ivanova N."/>
            <person name="Huntemann M."/>
            <person name="Mavromatis K."/>
            <person name="Mikhailova N."/>
            <person name="Pati A."/>
            <person name="Chen A."/>
            <person name="Palaniappan K."/>
            <person name="Land M."/>
            <person name="Hauser L."/>
            <person name="Brambilla E.M."/>
            <person name="Rohde M."/>
            <person name="Mwirichia R."/>
            <person name="Sikorski J."/>
            <person name="Tindall B.J."/>
            <person name="Goker M."/>
            <person name="Bristow J."/>
            <person name="Eisen J.A."/>
            <person name="Markowitz V."/>
            <person name="Hugenholtz P."/>
            <person name="Klenk H.P."/>
            <person name="Kyrpides N.C."/>
        </authorList>
    </citation>
    <scope>NUCLEOTIDE SEQUENCE [LARGE SCALE GENOMIC DNA]</scope>
    <source>
        <strain evidence="3">DSM 16823 / RW262 / RW262</strain>
    </source>
</reference>
<evidence type="ECO:0000313" key="3">
    <source>
        <dbReference type="Proteomes" id="UP000007463"/>
    </source>
</evidence>
<dbReference type="EMBL" id="CP002542">
    <property type="protein sequence ID" value="AEA43682.1"/>
    <property type="molecule type" value="Genomic_DNA"/>
</dbReference>
<dbReference type="KEGG" id="fte:Fluta_1690"/>
<accession>F2IGR5</accession>
<dbReference type="InterPro" id="IPR041657">
    <property type="entry name" value="HTH_17"/>
</dbReference>
<dbReference type="Proteomes" id="UP000007463">
    <property type="component" value="Chromosome"/>
</dbReference>
<dbReference type="HOGENOM" id="CLU_133781_4_0_10"/>
<dbReference type="PANTHER" id="PTHR34585:SF22">
    <property type="entry name" value="HELIX-TURN-HELIX DOMAIN-CONTAINING PROTEIN"/>
    <property type="match status" value="1"/>
</dbReference>
<dbReference type="RefSeq" id="WP_013686453.1">
    <property type="nucleotide sequence ID" value="NC_015321.1"/>
</dbReference>
<keyword evidence="3" id="KW-1185">Reference proteome</keyword>
<dbReference type="STRING" id="755732.Fluta_1690"/>
<sequence length="91" mass="10624">MSLEIVTKEDLHEFRKQLLVDLKEILNPKIQPQKPWLKGYEVRKLLNISPGTLQTLRTTGVLAHTKIGGTLYYDFLKIDELMRSNMKSLKR</sequence>
<evidence type="ECO:0000313" key="2">
    <source>
        <dbReference type="EMBL" id="AEA43682.1"/>
    </source>
</evidence>
<reference evidence="3" key="2">
    <citation type="submission" date="2011-02" db="EMBL/GenBank/DDBJ databases">
        <title>The complete genome of Fluviicola taffensis DSM 16823.</title>
        <authorList>
            <consortium name="US DOE Joint Genome Institute (JGI-PGF)"/>
            <person name="Lucas S."/>
            <person name="Copeland A."/>
            <person name="Lapidus A."/>
            <person name="Bruce D."/>
            <person name="Goodwin L."/>
            <person name="Pitluck S."/>
            <person name="Kyrpides N."/>
            <person name="Mavromatis K."/>
            <person name="Ivanova N."/>
            <person name="Mikhailova N."/>
            <person name="Pagani I."/>
            <person name="Chertkov O."/>
            <person name="Detter J.C."/>
            <person name="Han C."/>
            <person name="Tapia R."/>
            <person name="Land M."/>
            <person name="Hauser L."/>
            <person name="Markowitz V."/>
            <person name="Cheng J.-F."/>
            <person name="Hugenholtz P."/>
            <person name="Woyke T."/>
            <person name="Wu D."/>
            <person name="Tindall B."/>
            <person name="Pomrenke H.G."/>
            <person name="Brambilla E."/>
            <person name="Klenk H.-P."/>
            <person name="Eisen J.A."/>
        </authorList>
    </citation>
    <scope>NUCLEOTIDE SEQUENCE [LARGE SCALE GENOMIC DNA]</scope>
    <source>
        <strain evidence="3">DSM 16823 / RW262 / RW262</strain>
    </source>
</reference>
<dbReference type="OrthoDB" id="1524679at2"/>
<dbReference type="AlphaFoldDB" id="F2IGR5"/>
<dbReference type="PANTHER" id="PTHR34585">
    <property type="match status" value="1"/>
</dbReference>